<evidence type="ECO:0000259" key="1">
    <source>
        <dbReference type="Pfam" id="PF21787"/>
    </source>
</evidence>
<evidence type="ECO:0000313" key="3">
    <source>
        <dbReference type="EMBL" id="CAK1597795.1"/>
    </source>
</evidence>
<evidence type="ECO:0008006" key="5">
    <source>
        <dbReference type="Google" id="ProtNLM"/>
    </source>
</evidence>
<comment type="caution">
    <text evidence="3">The sequence shown here is derived from an EMBL/GenBank/DDBJ whole genome shotgun (WGS) entry which is preliminary data.</text>
</comment>
<organism evidence="3 4">
    <name type="scientific">Parnassius mnemosyne</name>
    <name type="common">clouded apollo</name>
    <dbReference type="NCBI Taxonomy" id="213953"/>
    <lineage>
        <taxon>Eukaryota</taxon>
        <taxon>Metazoa</taxon>
        <taxon>Ecdysozoa</taxon>
        <taxon>Arthropoda</taxon>
        <taxon>Hexapoda</taxon>
        <taxon>Insecta</taxon>
        <taxon>Pterygota</taxon>
        <taxon>Neoptera</taxon>
        <taxon>Endopterygota</taxon>
        <taxon>Lepidoptera</taxon>
        <taxon>Glossata</taxon>
        <taxon>Ditrysia</taxon>
        <taxon>Papilionoidea</taxon>
        <taxon>Papilionidae</taxon>
        <taxon>Parnassiinae</taxon>
        <taxon>Parnassini</taxon>
        <taxon>Parnassius</taxon>
        <taxon>Driopa</taxon>
    </lineage>
</organism>
<keyword evidence="4" id="KW-1185">Reference proteome</keyword>
<accession>A0AAV1LSD8</accession>
<dbReference type="Pfam" id="PF21787">
    <property type="entry name" value="TNP-like_RNaseH_N"/>
    <property type="match status" value="1"/>
</dbReference>
<dbReference type="InterPro" id="IPR048366">
    <property type="entry name" value="TNP-like_GBD"/>
</dbReference>
<dbReference type="EMBL" id="CAVLGL010000095">
    <property type="protein sequence ID" value="CAK1597795.1"/>
    <property type="molecule type" value="Genomic_DNA"/>
</dbReference>
<feature type="domain" description="Transposable element P transposase-like GTP-binding insertion" evidence="2">
    <location>
        <begin position="179"/>
        <end position="273"/>
    </location>
</feature>
<dbReference type="Proteomes" id="UP001314205">
    <property type="component" value="Unassembled WGS sequence"/>
</dbReference>
<name>A0AAV1LSD8_9NEOP</name>
<dbReference type="AlphaFoldDB" id="A0AAV1LSD8"/>
<evidence type="ECO:0000259" key="2">
    <source>
        <dbReference type="Pfam" id="PF21788"/>
    </source>
</evidence>
<gene>
    <name evidence="3" type="ORF">PARMNEM_LOCUS16915</name>
</gene>
<protein>
    <recommendedName>
        <fullName evidence="5">Transposase</fullName>
    </recommendedName>
</protein>
<feature type="domain" description="Transposable element P transposase-like RNase H" evidence="1">
    <location>
        <begin position="11"/>
        <end position="142"/>
    </location>
</feature>
<dbReference type="InterPro" id="IPR048365">
    <property type="entry name" value="TNP-like_RNaseH_N"/>
</dbReference>
<sequence length="304" mass="34849">MSTFLNQANIKPGINNNVFAQLKARANKMKPADKLCILIFDEMSLKANITYNESKDLVVGFVNNGRETKPEFADHAQVFMIRGLLRKYKQPVAYTFAQAATKGPELALQIKTIIENLQETGFNVVATVCDQGTNNRNALNLLLNETRVHILRSGQEVREETKLIIINDKKIVPLYDPPHLLKGIRNNLLEKNLRYTSDNIEKTAKWNHIKQLHEENPAYKGIRLVPKLSDSHVDPMRTKMKVKFASQVFSRTVSSTMGYLADFNFLTCSEHKDKLISKKDIDSDEDVMQCKAKKYFKRCFKRKN</sequence>
<proteinExistence type="predicted"/>
<dbReference type="Pfam" id="PF21788">
    <property type="entry name" value="TNP-like_GBD"/>
    <property type="match status" value="1"/>
</dbReference>
<reference evidence="3 4" key="1">
    <citation type="submission" date="2023-11" db="EMBL/GenBank/DDBJ databases">
        <authorList>
            <person name="Hedman E."/>
            <person name="Englund M."/>
            <person name="Stromberg M."/>
            <person name="Nyberg Akerstrom W."/>
            <person name="Nylinder S."/>
            <person name="Jareborg N."/>
            <person name="Kallberg Y."/>
            <person name="Kronander E."/>
        </authorList>
    </citation>
    <scope>NUCLEOTIDE SEQUENCE [LARGE SCALE GENOMIC DNA]</scope>
</reference>
<evidence type="ECO:0000313" key="4">
    <source>
        <dbReference type="Proteomes" id="UP001314205"/>
    </source>
</evidence>